<protein>
    <recommendedName>
        <fullName evidence="2">histidine kinase</fullName>
        <ecNumber evidence="2">2.7.13.3</ecNumber>
    </recommendedName>
</protein>
<dbReference type="InterPro" id="IPR036097">
    <property type="entry name" value="HisK_dim/P_sf"/>
</dbReference>
<dbReference type="InterPro" id="IPR003594">
    <property type="entry name" value="HATPase_dom"/>
</dbReference>
<dbReference type="InterPro" id="IPR050428">
    <property type="entry name" value="TCS_sensor_his_kinase"/>
</dbReference>
<dbReference type="PANTHER" id="PTHR45436:SF5">
    <property type="entry name" value="SENSOR HISTIDINE KINASE TRCS"/>
    <property type="match status" value="1"/>
</dbReference>
<feature type="coiled-coil region" evidence="8">
    <location>
        <begin position="225"/>
        <end position="252"/>
    </location>
</feature>
<evidence type="ECO:0000256" key="2">
    <source>
        <dbReference type="ARBA" id="ARBA00012438"/>
    </source>
</evidence>
<dbReference type="EC" id="2.7.13.3" evidence="2"/>
<dbReference type="EMBL" id="SMBX01000007">
    <property type="protein sequence ID" value="TCU96106.1"/>
    <property type="molecule type" value="Genomic_DNA"/>
</dbReference>
<evidence type="ECO:0000256" key="7">
    <source>
        <dbReference type="ARBA" id="ARBA00022989"/>
    </source>
</evidence>
<evidence type="ECO:0000256" key="4">
    <source>
        <dbReference type="ARBA" id="ARBA00022679"/>
    </source>
</evidence>
<sequence length="467" mass="51544">MKWFLRLPLLVRIPLLAATMIFLIAMLVTQIAVFSLSRQYELLTERVGQVYLDGLSAAVLQPYLANDPEGIRSALQQSLNFYLGIVDRQLALIDQDAGIIAHVSGPNLETPTPPPDTVFQGSKGYAYEPESRSIWVWRELGEKGIISANLDISSFAQERSLLRFRLVLIVALMSMAAAVGGYIVIRRLQRPLKTLSEHLSHAVSFGPQRIDESQMPSEDRQTYSLMQAYNRMTEAVQERERLSEQLAKQDQQALLGRIAATLAHEIRNPLTGMMTALQTIRMYGDNASSRREALDFIDRGIQSLQGVAQATLNAYRPSAPGPDLKSRDLHDVILLVEPHAARKGVGVVHHISLPEPVRLDAFKIRQIALNLLLNAIQTSAEGKTVTLHASNDGNSFTLKVSDEGTGLPRHIESFLLADDTAYSDRSLGLEIVRRLAGELNGRIAVHNQAGSGSVIALTFTMPEDASR</sequence>
<keyword evidence="6 11" id="KW-0418">Kinase</keyword>
<evidence type="ECO:0000313" key="11">
    <source>
        <dbReference type="EMBL" id="TCU96106.1"/>
    </source>
</evidence>
<keyword evidence="5 9" id="KW-0812">Transmembrane</keyword>
<dbReference type="Pfam" id="PF00512">
    <property type="entry name" value="HisKA"/>
    <property type="match status" value="1"/>
</dbReference>
<dbReference type="RefSeq" id="WP_132477582.1">
    <property type="nucleotide sequence ID" value="NZ_JBHRVM010000001.1"/>
</dbReference>
<proteinExistence type="predicted"/>
<keyword evidence="3" id="KW-0597">Phosphoprotein</keyword>
<keyword evidence="8" id="KW-0175">Coiled coil</keyword>
<evidence type="ECO:0000256" key="5">
    <source>
        <dbReference type="ARBA" id="ARBA00022692"/>
    </source>
</evidence>
<dbReference type="Gene3D" id="3.30.565.10">
    <property type="entry name" value="Histidine kinase-like ATPase, C-terminal domain"/>
    <property type="match status" value="1"/>
</dbReference>
<evidence type="ECO:0000259" key="10">
    <source>
        <dbReference type="PROSITE" id="PS50109"/>
    </source>
</evidence>
<dbReference type="SUPFAM" id="SSF47384">
    <property type="entry name" value="Homodimeric domain of signal transducing histidine kinase"/>
    <property type="match status" value="1"/>
</dbReference>
<evidence type="ECO:0000256" key="3">
    <source>
        <dbReference type="ARBA" id="ARBA00022553"/>
    </source>
</evidence>
<feature type="transmembrane region" description="Helical" evidence="9">
    <location>
        <begin position="12"/>
        <end position="36"/>
    </location>
</feature>
<dbReference type="Gene3D" id="1.10.287.130">
    <property type="match status" value="1"/>
</dbReference>
<evidence type="ECO:0000256" key="9">
    <source>
        <dbReference type="SAM" id="Phobius"/>
    </source>
</evidence>
<organism evidence="11 12">
    <name type="scientific">Paracandidimonas soli</name>
    <dbReference type="NCBI Taxonomy" id="1917182"/>
    <lineage>
        <taxon>Bacteria</taxon>
        <taxon>Pseudomonadati</taxon>
        <taxon>Pseudomonadota</taxon>
        <taxon>Betaproteobacteria</taxon>
        <taxon>Burkholderiales</taxon>
        <taxon>Alcaligenaceae</taxon>
        <taxon>Paracandidimonas</taxon>
    </lineage>
</organism>
<dbReference type="PANTHER" id="PTHR45436">
    <property type="entry name" value="SENSOR HISTIDINE KINASE YKOH"/>
    <property type="match status" value="1"/>
</dbReference>
<dbReference type="AlphaFoldDB" id="A0A4R3UVD1"/>
<dbReference type="SUPFAM" id="SSF55874">
    <property type="entry name" value="ATPase domain of HSP90 chaperone/DNA topoisomerase II/histidine kinase"/>
    <property type="match status" value="1"/>
</dbReference>
<evidence type="ECO:0000313" key="12">
    <source>
        <dbReference type="Proteomes" id="UP000294692"/>
    </source>
</evidence>
<dbReference type="SMART" id="SM00388">
    <property type="entry name" value="HisKA"/>
    <property type="match status" value="1"/>
</dbReference>
<dbReference type="GO" id="GO:0000155">
    <property type="term" value="F:phosphorelay sensor kinase activity"/>
    <property type="evidence" value="ECO:0007669"/>
    <property type="project" value="InterPro"/>
</dbReference>
<reference evidence="11 12" key="1">
    <citation type="submission" date="2019-03" db="EMBL/GenBank/DDBJ databases">
        <title>Genomic Encyclopedia of Type Strains, Phase IV (KMG-IV): sequencing the most valuable type-strain genomes for metagenomic binning, comparative biology and taxonomic classification.</title>
        <authorList>
            <person name="Goeker M."/>
        </authorList>
    </citation>
    <scope>NUCLEOTIDE SEQUENCE [LARGE SCALE GENOMIC DNA]</scope>
    <source>
        <strain evidence="11 12">DSM 100048</strain>
    </source>
</reference>
<feature type="domain" description="Histidine kinase" evidence="10">
    <location>
        <begin position="261"/>
        <end position="463"/>
    </location>
</feature>
<comment type="catalytic activity">
    <reaction evidence="1">
        <text>ATP + protein L-histidine = ADP + protein N-phospho-L-histidine.</text>
        <dbReference type="EC" id="2.7.13.3"/>
    </reaction>
</comment>
<dbReference type="InterPro" id="IPR003661">
    <property type="entry name" value="HisK_dim/P_dom"/>
</dbReference>
<dbReference type="SMART" id="SM00387">
    <property type="entry name" value="HATPase_c"/>
    <property type="match status" value="1"/>
</dbReference>
<evidence type="ECO:0000256" key="8">
    <source>
        <dbReference type="SAM" id="Coils"/>
    </source>
</evidence>
<keyword evidence="12" id="KW-1185">Reference proteome</keyword>
<dbReference type="Pfam" id="PF02518">
    <property type="entry name" value="HATPase_c"/>
    <property type="match status" value="1"/>
</dbReference>
<dbReference type="OrthoDB" id="2521613at2"/>
<keyword evidence="4" id="KW-0808">Transferase</keyword>
<dbReference type="InterPro" id="IPR036890">
    <property type="entry name" value="HATPase_C_sf"/>
</dbReference>
<evidence type="ECO:0000256" key="1">
    <source>
        <dbReference type="ARBA" id="ARBA00000085"/>
    </source>
</evidence>
<name>A0A4R3UVD1_9BURK</name>
<feature type="transmembrane region" description="Helical" evidence="9">
    <location>
        <begin position="166"/>
        <end position="185"/>
    </location>
</feature>
<keyword evidence="7 9" id="KW-1133">Transmembrane helix</keyword>
<evidence type="ECO:0000256" key="6">
    <source>
        <dbReference type="ARBA" id="ARBA00022777"/>
    </source>
</evidence>
<keyword evidence="9" id="KW-0472">Membrane</keyword>
<accession>A0A4R3UVD1</accession>
<comment type="caution">
    <text evidence="11">The sequence shown here is derived from an EMBL/GenBank/DDBJ whole genome shotgun (WGS) entry which is preliminary data.</text>
</comment>
<dbReference type="PROSITE" id="PS50109">
    <property type="entry name" value="HIS_KIN"/>
    <property type="match status" value="1"/>
</dbReference>
<dbReference type="Proteomes" id="UP000294692">
    <property type="component" value="Unassembled WGS sequence"/>
</dbReference>
<gene>
    <name evidence="11" type="ORF">EV686_107164</name>
</gene>
<dbReference type="CDD" id="cd00082">
    <property type="entry name" value="HisKA"/>
    <property type="match status" value="1"/>
</dbReference>
<dbReference type="InterPro" id="IPR005467">
    <property type="entry name" value="His_kinase_dom"/>
</dbReference>